<dbReference type="UniPathway" id="UPA00335"/>
<feature type="domain" description="Acylphosphatase-like" evidence="10">
    <location>
        <begin position="7"/>
        <end position="93"/>
    </location>
</feature>
<dbReference type="NCBIfam" id="TIGR00143">
    <property type="entry name" value="hypF"/>
    <property type="match status" value="1"/>
</dbReference>
<dbReference type="Pfam" id="PF07503">
    <property type="entry name" value="zf-HYPF"/>
    <property type="match status" value="2"/>
</dbReference>
<evidence type="ECO:0000256" key="4">
    <source>
        <dbReference type="ARBA" id="ARBA00022723"/>
    </source>
</evidence>
<dbReference type="EC" id="6.2.-.-" evidence="8"/>
<dbReference type="GO" id="GO:0016743">
    <property type="term" value="F:carboxyl- or carbamoyltransferase activity"/>
    <property type="evidence" value="ECO:0007669"/>
    <property type="project" value="UniProtKB-UniRule"/>
</dbReference>
<dbReference type="Gene3D" id="3.90.870.50">
    <property type="match status" value="1"/>
</dbReference>
<sequence length="765" mass="84236">MKDEIQANYWILTGCVQGVGFRPFVYRLAQRLNLKGWVQNQRGRVVILAQGKPERLADFETALLTDYPPLAQPRIWRAGKTKPVPHTNFSIRSSQNTRKADIHIPPDFFTCDACLWEMGDPADRRYRYPFINCTQCGPRYTLIERLPYDRRNTSMVAFPLCDQCRVEYEDPLDRRFHAQPLACPDCGPSLRFYDSAFHSTSMEPEPMGDPLGALAICIDYLRKGKIVAIKGIGGYHLFCDARNDSAVSNLRSRKPRPHKPLAILFPLTGPDGLDAVREELHLGSDATRLLMPDRPIVLVRRRTRSALSVHIAPGLGEIGAMLPYSPLHHLLVGDYGAPLVATSANRSGEPVLTDFASLRESLGSVVHGILDHDRPIVRPADDAVFRCILEKTRPIRLGRGTAPLEMQLPFSLKWPVLAVGGQMKNTVALGFRNRVVVSPHLGDMGTPGGLSVFEQAVSDLQRLYGIAAKTIVCDAHPGYTTARWAGRWAEEKQSAIFRIYHHHAHASALSGESPPTRPRLVFTWDGVGFGPDGTLWGGEVLLGKPGAWRRVGSIRPFHLPGGERAAREPWRSAAAVCWALGRDWPACPEKSGLLRAAWQRRINAPQTTAVGRLFDAAAALTGICLHASYEGQGPMELEAACQGKAEGLDFPVTKDGRGCWIIDWSPLIPFLLQGEGDVGHKAAVFHATFAQALLSQALRIRAEHHVDEVGLAGGVFQNRILTEQAAGLLIQNGFTVILPERIPCNDGGLSFGQIIEAGVGEAYEW</sequence>
<dbReference type="PROSITE" id="PS51160">
    <property type="entry name" value="ACYLPHOSPHATASE_3"/>
    <property type="match status" value="1"/>
</dbReference>
<evidence type="ECO:0000256" key="8">
    <source>
        <dbReference type="PIRNR" id="PIRNR006256"/>
    </source>
</evidence>
<dbReference type="PROSITE" id="PS51257">
    <property type="entry name" value="PROKAR_LIPOPROTEIN"/>
    <property type="match status" value="1"/>
</dbReference>
<keyword evidence="3" id="KW-0436">Ligase</keyword>
<gene>
    <name evidence="12" type="ORF">BECKTUN1418D_GA0071000_10656</name>
</gene>
<evidence type="ECO:0000259" key="11">
    <source>
        <dbReference type="PROSITE" id="PS51163"/>
    </source>
</evidence>
<keyword evidence="5" id="KW-0863">Zinc-finger</keyword>
<keyword evidence="12" id="KW-0808">Transferase</keyword>
<reference evidence="12" key="1">
    <citation type="submission" date="2019-02" db="EMBL/GenBank/DDBJ databases">
        <authorList>
            <person name="Gruber-Vodicka R. H."/>
            <person name="Seah K. B. B."/>
        </authorList>
    </citation>
    <scope>NUCLEOTIDE SEQUENCE</scope>
    <source>
        <strain evidence="12">BECK_BY1</strain>
    </source>
</reference>
<dbReference type="Pfam" id="PF22521">
    <property type="entry name" value="HypF_C_2"/>
    <property type="match status" value="1"/>
</dbReference>
<dbReference type="InterPro" id="IPR004421">
    <property type="entry name" value="Carbamoyltransferase_HypF"/>
</dbReference>
<dbReference type="GO" id="GO:0003725">
    <property type="term" value="F:double-stranded RNA binding"/>
    <property type="evidence" value="ECO:0007669"/>
    <property type="project" value="InterPro"/>
</dbReference>
<dbReference type="EMBL" id="CAADFX010000065">
    <property type="protein sequence ID" value="VFK57571.1"/>
    <property type="molecule type" value="Genomic_DNA"/>
</dbReference>
<evidence type="ECO:0000256" key="2">
    <source>
        <dbReference type="ARBA" id="ARBA00008097"/>
    </source>
</evidence>
<protein>
    <recommendedName>
        <fullName evidence="8">Carbamoyltransferase HypF</fullName>
        <ecNumber evidence="8">6.2.-.-</ecNumber>
    </recommendedName>
</protein>
<comment type="catalytic activity">
    <reaction evidence="9">
        <text>an acyl phosphate + H2O = a carboxylate + phosphate + H(+)</text>
        <dbReference type="Rhea" id="RHEA:14965"/>
        <dbReference type="ChEBI" id="CHEBI:15377"/>
        <dbReference type="ChEBI" id="CHEBI:15378"/>
        <dbReference type="ChEBI" id="CHEBI:29067"/>
        <dbReference type="ChEBI" id="CHEBI:43474"/>
        <dbReference type="ChEBI" id="CHEBI:59918"/>
        <dbReference type="EC" id="3.6.1.7"/>
    </reaction>
</comment>
<dbReference type="PANTHER" id="PTHR42959">
    <property type="entry name" value="CARBAMOYLTRANSFERASE"/>
    <property type="match status" value="1"/>
</dbReference>
<dbReference type="SUPFAM" id="SSF54975">
    <property type="entry name" value="Acylphosphatase/BLUF domain-like"/>
    <property type="match status" value="1"/>
</dbReference>
<evidence type="ECO:0000256" key="5">
    <source>
        <dbReference type="ARBA" id="ARBA00022771"/>
    </source>
</evidence>
<dbReference type="Pfam" id="PF00708">
    <property type="entry name" value="Acylphosphatase"/>
    <property type="match status" value="1"/>
</dbReference>
<dbReference type="GO" id="GO:0016874">
    <property type="term" value="F:ligase activity"/>
    <property type="evidence" value="ECO:0007669"/>
    <property type="project" value="UniProtKB-UniRule"/>
</dbReference>
<dbReference type="Gene3D" id="3.30.110.120">
    <property type="match status" value="1"/>
</dbReference>
<evidence type="ECO:0000256" key="1">
    <source>
        <dbReference type="ARBA" id="ARBA00004711"/>
    </source>
</evidence>
<dbReference type="InterPro" id="IPR055128">
    <property type="entry name" value="HypF_C_2"/>
</dbReference>
<keyword evidence="4" id="KW-0479">Metal-binding</keyword>
<dbReference type="AlphaFoldDB" id="A0A450ZUW3"/>
<dbReference type="Pfam" id="PF17788">
    <property type="entry name" value="HypF_C"/>
    <property type="match status" value="1"/>
</dbReference>
<dbReference type="InterPro" id="IPR036046">
    <property type="entry name" value="Acylphosphatase-like_dom_sf"/>
</dbReference>
<organism evidence="12">
    <name type="scientific">Candidatus Kentrum sp. TUN</name>
    <dbReference type="NCBI Taxonomy" id="2126343"/>
    <lineage>
        <taxon>Bacteria</taxon>
        <taxon>Pseudomonadati</taxon>
        <taxon>Pseudomonadota</taxon>
        <taxon>Gammaproteobacteria</taxon>
        <taxon>Candidatus Kentrum</taxon>
    </lineage>
</organism>
<comment type="catalytic activity">
    <reaction evidence="7 8">
        <text>C-terminal L-cysteinyl-[HypE protein] + carbamoyl phosphate + ATP + H2O = C-terminal S-carboxamide-L-cysteinyl-[HypE protein] + AMP + phosphate + diphosphate + H(+)</text>
        <dbReference type="Rhea" id="RHEA:55636"/>
        <dbReference type="Rhea" id="RHEA-COMP:14247"/>
        <dbReference type="Rhea" id="RHEA-COMP:14392"/>
        <dbReference type="ChEBI" id="CHEBI:15377"/>
        <dbReference type="ChEBI" id="CHEBI:15378"/>
        <dbReference type="ChEBI" id="CHEBI:30616"/>
        <dbReference type="ChEBI" id="CHEBI:33019"/>
        <dbReference type="ChEBI" id="CHEBI:43474"/>
        <dbReference type="ChEBI" id="CHEBI:58228"/>
        <dbReference type="ChEBI" id="CHEBI:76913"/>
        <dbReference type="ChEBI" id="CHEBI:139126"/>
        <dbReference type="ChEBI" id="CHEBI:456215"/>
    </reaction>
</comment>
<evidence type="ECO:0000259" key="10">
    <source>
        <dbReference type="PROSITE" id="PS51160"/>
    </source>
</evidence>
<evidence type="ECO:0000313" key="12">
    <source>
        <dbReference type="EMBL" id="VFK57571.1"/>
    </source>
</evidence>
<dbReference type="InterPro" id="IPR001792">
    <property type="entry name" value="Acylphosphatase-like_dom"/>
</dbReference>
<dbReference type="Gene3D" id="3.30.420.360">
    <property type="match status" value="1"/>
</dbReference>
<comment type="similarity">
    <text evidence="2 8">Belongs to the carbamoyltransferase HypF family.</text>
</comment>
<dbReference type="InterPro" id="IPR041440">
    <property type="entry name" value="HypF_C"/>
</dbReference>
<name>A0A450ZUW3_9GAMM</name>
<evidence type="ECO:0000256" key="3">
    <source>
        <dbReference type="ARBA" id="ARBA00022598"/>
    </source>
</evidence>
<keyword evidence="9" id="KW-0378">Hydrolase</keyword>
<evidence type="ECO:0000256" key="7">
    <source>
        <dbReference type="ARBA" id="ARBA00048220"/>
    </source>
</evidence>
<proteinExistence type="inferred from homology"/>
<dbReference type="PANTHER" id="PTHR42959:SF1">
    <property type="entry name" value="CARBAMOYLTRANSFERASE HYPF"/>
    <property type="match status" value="1"/>
</dbReference>
<feature type="domain" description="YrdC-like" evidence="11">
    <location>
        <begin position="211"/>
        <end position="400"/>
    </location>
</feature>
<dbReference type="PROSITE" id="PS00150">
    <property type="entry name" value="ACYLPHOSPHATASE_1"/>
    <property type="match status" value="1"/>
</dbReference>
<dbReference type="SUPFAM" id="SSF55821">
    <property type="entry name" value="YrdC/RibB"/>
    <property type="match status" value="1"/>
</dbReference>
<dbReference type="InterPro" id="IPR017945">
    <property type="entry name" value="DHBP_synth_RibB-like_a/b_dom"/>
</dbReference>
<feature type="active site" evidence="9">
    <location>
        <position position="22"/>
    </location>
</feature>
<dbReference type="InterPro" id="IPR011125">
    <property type="entry name" value="Znf_HypF"/>
</dbReference>
<dbReference type="GO" id="GO:0051604">
    <property type="term" value="P:protein maturation"/>
    <property type="evidence" value="ECO:0007669"/>
    <property type="project" value="TreeGrafter"/>
</dbReference>
<dbReference type="InterPro" id="IPR006070">
    <property type="entry name" value="Sua5-like_dom"/>
</dbReference>
<feature type="active site" evidence="9">
    <location>
        <position position="40"/>
    </location>
</feature>
<accession>A0A450ZUW3</accession>
<dbReference type="InterPro" id="IPR051060">
    <property type="entry name" value="Carbamoyltrans_HypF-like"/>
</dbReference>
<dbReference type="PIRSF" id="PIRSF006256">
    <property type="entry name" value="CMPcnvr_hdrg_mat"/>
    <property type="match status" value="1"/>
</dbReference>
<dbReference type="Pfam" id="PF01300">
    <property type="entry name" value="Sua5_yciO_yrdC"/>
    <property type="match status" value="1"/>
</dbReference>
<comment type="pathway">
    <text evidence="1 8">Protein modification; [NiFe] hydrogenase maturation.</text>
</comment>
<evidence type="ECO:0000256" key="6">
    <source>
        <dbReference type="ARBA" id="ARBA00022833"/>
    </source>
</evidence>
<comment type="function">
    <text evidence="8">Involved in the maturation of [NiFe] hydrogenases. Along with HypE, it catalyzes the synthesis of the CN ligands of the active site iron of [NiFe]-hydrogenases. HypF functions as a carbamoyl transferase using carbamoylphosphate as a substrate and transferring the carboxamido moiety in an ATP-dependent reaction to the thiolate of the C-terminal cysteine of HypE yielding a protein-S-carboxamide.</text>
</comment>
<dbReference type="InterPro" id="IPR017968">
    <property type="entry name" value="Acylphosphatase_CS"/>
</dbReference>
<dbReference type="Gene3D" id="3.30.420.40">
    <property type="match status" value="1"/>
</dbReference>
<dbReference type="GO" id="GO:0003998">
    <property type="term" value="F:acylphosphatase activity"/>
    <property type="evidence" value="ECO:0007669"/>
    <property type="project" value="UniProtKB-EC"/>
</dbReference>
<keyword evidence="6" id="KW-0862">Zinc</keyword>
<evidence type="ECO:0000256" key="9">
    <source>
        <dbReference type="PROSITE-ProRule" id="PRU00520"/>
    </source>
</evidence>
<dbReference type="PROSITE" id="PS51163">
    <property type="entry name" value="YRDC"/>
    <property type="match status" value="1"/>
</dbReference>
<dbReference type="GO" id="GO:0008270">
    <property type="term" value="F:zinc ion binding"/>
    <property type="evidence" value="ECO:0007669"/>
    <property type="project" value="UniProtKB-KW"/>
</dbReference>